<sequence>MHKLFRGSRTSFWRFARNLSSQTAIEGKPFELHLLDEGPSRTVELTKEEAIKITTQMNTIRKLETVAANLYRSKLIRGFCHLYSGEEACSVGVKHAMRPQDLLITSYRAHSWAYVMGLTLVEILAELTGRAKGCSRGKGGSMHMYAPNFYGGNGIVGAQVPLGTGLALACKYKGDDAVSFTIYGDGAANQGQVFESFNMACLWKLPIIYICENNMYGMGTSAERSSCNTKYFQRGDRIPGLLVDGMDVASVISATRFAIPYALENGPIILEFLTYRYSGHSMSDPGTSYRSRDEVQETRKMRDPITNFNNQMKESGLLTEEDLKAIDKRINEEMTEATKVAEGDNEIPMEELTADVYAFNLEPEIRGVVERNLKHKNINTSVNGKRETMAMKSEESSKTQNKDSGEVDKLVASRQDGNLKSEGKNLSEEGKREDKETTTIEGTTTSEKNDAGSKNTS</sequence>
<dbReference type="InterPro" id="IPR050642">
    <property type="entry name" value="PDH_E1_Alpha_Subunit"/>
</dbReference>
<keyword evidence="2" id="KW-0809">Transit peptide</keyword>
<feature type="region of interest" description="Disordered" evidence="8">
    <location>
        <begin position="379"/>
        <end position="457"/>
    </location>
</feature>
<evidence type="ECO:0000256" key="3">
    <source>
        <dbReference type="ARBA" id="ARBA00023002"/>
    </source>
</evidence>
<dbReference type="PANTHER" id="PTHR11516:SF60">
    <property type="entry name" value="PYRUVATE DEHYDROGENASE E1 COMPONENT SUBUNIT ALPHA"/>
    <property type="match status" value="1"/>
</dbReference>
<comment type="cofactor">
    <cofactor evidence="1 7">
        <name>thiamine diphosphate</name>
        <dbReference type="ChEBI" id="CHEBI:58937"/>
    </cofactor>
</comment>
<evidence type="ECO:0000313" key="10">
    <source>
        <dbReference type="EMBL" id="CAD7077265.1"/>
    </source>
</evidence>
<proteinExistence type="predicted"/>
<dbReference type="CDD" id="cd02000">
    <property type="entry name" value="TPP_E1_PDC_ADC_BCADC"/>
    <property type="match status" value="1"/>
</dbReference>
<evidence type="ECO:0000256" key="4">
    <source>
        <dbReference type="ARBA" id="ARBA00023052"/>
    </source>
</evidence>
<dbReference type="EC" id="1.2.4.1" evidence="7"/>
<organism evidence="10 11">
    <name type="scientific">Hermetia illucens</name>
    <name type="common">Black soldier fly</name>
    <dbReference type="NCBI Taxonomy" id="343691"/>
    <lineage>
        <taxon>Eukaryota</taxon>
        <taxon>Metazoa</taxon>
        <taxon>Ecdysozoa</taxon>
        <taxon>Arthropoda</taxon>
        <taxon>Hexapoda</taxon>
        <taxon>Insecta</taxon>
        <taxon>Pterygota</taxon>
        <taxon>Neoptera</taxon>
        <taxon>Endopterygota</taxon>
        <taxon>Diptera</taxon>
        <taxon>Brachycera</taxon>
        <taxon>Stratiomyomorpha</taxon>
        <taxon>Stratiomyidae</taxon>
        <taxon>Hermetiinae</taxon>
        <taxon>Hermetia</taxon>
    </lineage>
</organism>
<keyword evidence="5 7" id="KW-0670">Pyruvate</keyword>
<dbReference type="GO" id="GO:0006086">
    <property type="term" value="P:pyruvate decarboxylation to acetyl-CoA"/>
    <property type="evidence" value="ECO:0007669"/>
    <property type="project" value="InterPro"/>
</dbReference>
<dbReference type="OMA" id="ERSSCNT"/>
<dbReference type="Pfam" id="PF00676">
    <property type="entry name" value="E1_dh"/>
    <property type="match status" value="1"/>
</dbReference>
<name>A0A7R8YL75_HERIL</name>
<gene>
    <name evidence="10" type="ORF">HERILL_LOCUS630</name>
</gene>
<dbReference type="InterPro" id="IPR029061">
    <property type="entry name" value="THDP-binding"/>
</dbReference>
<dbReference type="PANTHER" id="PTHR11516">
    <property type="entry name" value="PYRUVATE DEHYDROGENASE E1 COMPONENT, ALPHA SUBUNIT BACTERIAL AND ORGANELLAR"/>
    <property type="match status" value="1"/>
</dbReference>
<keyword evidence="3 7" id="KW-0560">Oxidoreductase</keyword>
<accession>A0A7R8YL75</accession>
<evidence type="ECO:0000256" key="7">
    <source>
        <dbReference type="RuleBase" id="RU361139"/>
    </source>
</evidence>
<feature type="compositionally biased region" description="Basic and acidic residues" evidence="8">
    <location>
        <begin position="384"/>
        <end position="438"/>
    </location>
</feature>
<evidence type="ECO:0000256" key="8">
    <source>
        <dbReference type="SAM" id="MobiDB-lite"/>
    </source>
</evidence>
<dbReference type="InterPro" id="IPR001017">
    <property type="entry name" value="DH_E1"/>
</dbReference>
<dbReference type="EMBL" id="LR899009">
    <property type="protein sequence ID" value="CAD7077265.1"/>
    <property type="molecule type" value="Genomic_DNA"/>
</dbReference>
<dbReference type="OrthoDB" id="10256198at2759"/>
<evidence type="ECO:0000256" key="1">
    <source>
        <dbReference type="ARBA" id="ARBA00001964"/>
    </source>
</evidence>
<dbReference type="GO" id="GO:0004739">
    <property type="term" value="F:pyruvate dehydrogenase (acetyl-transferring) activity"/>
    <property type="evidence" value="ECO:0007669"/>
    <property type="project" value="UniProtKB-UniRule"/>
</dbReference>
<feature type="domain" description="Dehydrogenase E1 component" evidence="9">
    <location>
        <begin position="56"/>
        <end position="346"/>
    </location>
</feature>
<evidence type="ECO:0000256" key="2">
    <source>
        <dbReference type="ARBA" id="ARBA00022946"/>
    </source>
</evidence>
<dbReference type="InParanoid" id="A0A7R8YL75"/>
<evidence type="ECO:0000313" key="11">
    <source>
        <dbReference type="Proteomes" id="UP000594454"/>
    </source>
</evidence>
<keyword evidence="4 7" id="KW-0786">Thiamine pyrophosphate</keyword>
<dbReference type="SUPFAM" id="SSF52518">
    <property type="entry name" value="Thiamin diphosphate-binding fold (THDP-binding)"/>
    <property type="match status" value="1"/>
</dbReference>
<evidence type="ECO:0000256" key="6">
    <source>
        <dbReference type="ARBA" id="ARBA00051231"/>
    </source>
</evidence>
<dbReference type="NCBIfam" id="TIGR03182">
    <property type="entry name" value="PDH_E1_alph_y"/>
    <property type="match status" value="1"/>
</dbReference>
<dbReference type="AlphaFoldDB" id="A0A7R8YL75"/>
<comment type="function">
    <text evidence="7">The pyruvate dehydrogenase complex catalyzes the overall conversion of pyruvate to acetyl-CoA and CO(2).</text>
</comment>
<evidence type="ECO:0000256" key="5">
    <source>
        <dbReference type="ARBA" id="ARBA00023317"/>
    </source>
</evidence>
<evidence type="ECO:0000259" key="9">
    <source>
        <dbReference type="Pfam" id="PF00676"/>
    </source>
</evidence>
<comment type="catalytic activity">
    <reaction evidence="6 7">
        <text>N(6)-[(R)-lipoyl]-L-lysyl-[protein] + pyruvate + H(+) = N(6)-[(R)-S(8)-acetyldihydrolipoyl]-L-lysyl-[protein] + CO2</text>
        <dbReference type="Rhea" id="RHEA:19189"/>
        <dbReference type="Rhea" id="RHEA-COMP:10474"/>
        <dbReference type="Rhea" id="RHEA-COMP:10478"/>
        <dbReference type="ChEBI" id="CHEBI:15361"/>
        <dbReference type="ChEBI" id="CHEBI:15378"/>
        <dbReference type="ChEBI" id="CHEBI:16526"/>
        <dbReference type="ChEBI" id="CHEBI:83099"/>
        <dbReference type="ChEBI" id="CHEBI:83111"/>
        <dbReference type="EC" id="1.2.4.1"/>
    </reaction>
</comment>
<keyword evidence="11" id="KW-1185">Reference proteome</keyword>
<protein>
    <recommendedName>
        <fullName evidence="7">Pyruvate dehydrogenase E1 component subunit alpha</fullName>
        <ecNumber evidence="7">1.2.4.1</ecNumber>
    </recommendedName>
</protein>
<dbReference type="InterPro" id="IPR017597">
    <property type="entry name" value="Pyrv_DH_E1_asu_subgrp-y"/>
</dbReference>
<reference evidence="10 11" key="1">
    <citation type="submission" date="2020-11" db="EMBL/GenBank/DDBJ databases">
        <authorList>
            <person name="Wallbank WR R."/>
            <person name="Pardo Diaz C."/>
            <person name="Kozak K."/>
            <person name="Martin S."/>
            <person name="Jiggins C."/>
            <person name="Moest M."/>
            <person name="Warren A I."/>
            <person name="Generalovic N T."/>
            <person name="Byers J.R.P. K."/>
            <person name="Montejo-Kovacevich G."/>
            <person name="Yen C E."/>
        </authorList>
    </citation>
    <scope>NUCLEOTIDE SEQUENCE [LARGE SCALE GENOMIC DNA]</scope>
</reference>
<dbReference type="Proteomes" id="UP000594454">
    <property type="component" value="Chromosome 1"/>
</dbReference>
<dbReference type="FunFam" id="3.40.50.970:FF:000013">
    <property type="entry name" value="Pyruvate dehydrogenase E1 component subunit alpha"/>
    <property type="match status" value="1"/>
</dbReference>
<dbReference type="Gene3D" id="3.40.50.970">
    <property type="match status" value="1"/>
</dbReference>